<keyword evidence="9" id="KW-0472">Membrane</keyword>
<dbReference type="InterPro" id="IPR036772">
    <property type="entry name" value="SRCR-like_dom_sf"/>
</dbReference>
<dbReference type="PRINTS" id="PR00722">
    <property type="entry name" value="CHYMOTRYPSIN"/>
</dbReference>
<dbReference type="PROSITE" id="PS00134">
    <property type="entry name" value="TRYPSIN_HIS"/>
    <property type="match status" value="1"/>
</dbReference>
<dbReference type="Gene3D" id="4.10.400.10">
    <property type="entry name" value="Low-density Lipoprotein Receptor"/>
    <property type="match status" value="1"/>
</dbReference>
<dbReference type="PANTHER" id="PTHR24252:SF30">
    <property type="entry name" value="TRANSMEMBRANE SERINE PROTEASE 2"/>
    <property type="match status" value="1"/>
</dbReference>
<dbReference type="PANTHER" id="PTHR24252">
    <property type="entry name" value="ACROSIN-RELATED"/>
    <property type="match status" value="1"/>
</dbReference>
<dbReference type="InterPro" id="IPR001190">
    <property type="entry name" value="SRCR"/>
</dbReference>
<dbReference type="SMART" id="SM00192">
    <property type="entry name" value="LDLa"/>
    <property type="match status" value="1"/>
</dbReference>
<evidence type="ECO:0000259" key="11">
    <source>
        <dbReference type="PROSITE" id="PS50287"/>
    </source>
</evidence>
<dbReference type="PROSITE" id="PS00135">
    <property type="entry name" value="TRYPSIN_SER"/>
    <property type="match status" value="1"/>
</dbReference>
<keyword evidence="2 8" id="KW-0378">Hydrolase</keyword>
<gene>
    <name evidence="12" type="ORF">SKAU_G00088440</name>
</gene>
<comment type="caution">
    <text evidence="7">Lacks conserved residue(s) required for the propagation of feature annotation.</text>
</comment>
<feature type="domain" description="SRCR" evidence="11">
    <location>
        <begin position="163"/>
        <end position="194"/>
    </location>
</feature>
<evidence type="ECO:0000256" key="1">
    <source>
        <dbReference type="ARBA" id="ARBA00022670"/>
    </source>
</evidence>
<dbReference type="Gene3D" id="2.40.10.10">
    <property type="entry name" value="Trypsin-like serine proteases"/>
    <property type="match status" value="2"/>
</dbReference>
<evidence type="ECO:0000259" key="10">
    <source>
        <dbReference type="PROSITE" id="PS50240"/>
    </source>
</evidence>
<dbReference type="InterPro" id="IPR009003">
    <property type="entry name" value="Peptidase_S1_PA"/>
</dbReference>
<comment type="caution">
    <text evidence="12">The sequence shown here is derived from an EMBL/GenBank/DDBJ whole genome shotgun (WGS) entry which is preliminary data.</text>
</comment>
<dbReference type="InterPro" id="IPR001314">
    <property type="entry name" value="Peptidase_S1A"/>
</dbReference>
<dbReference type="SMART" id="SM00202">
    <property type="entry name" value="SR"/>
    <property type="match status" value="1"/>
</dbReference>
<feature type="disulfide bond" evidence="6">
    <location>
        <begin position="138"/>
        <end position="153"/>
    </location>
</feature>
<dbReference type="InterPro" id="IPR018114">
    <property type="entry name" value="TRYPSIN_HIS"/>
</dbReference>
<keyword evidence="9" id="KW-1133">Transmembrane helix</keyword>
<evidence type="ECO:0000313" key="13">
    <source>
        <dbReference type="Proteomes" id="UP001152622"/>
    </source>
</evidence>
<evidence type="ECO:0000256" key="9">
    <source>
        <dbReference type="SAM" id="Phobius"/>
    </source>
</evidence>
<sequence length="495" mass="53855">MPQDSVPCFVNHGFQQAEERPPPFNPSTRLYPQLSQDCPSAIPQYTPHNAPSVYAIPSVTLVDTNTVVNTSVPEQAEPALRNKGVNDACCKRIVAALISVLLLLVVAAVLVWYFLSSRCLSGVSCNGGGQCISTSQWCDGVLDCPGGQDEAQCFRLYGSQFILQAYTGASGSWKPVCANGWNRNFGISACRQIGYDRETYVTSAEIRFSDSDGYLQLADGSDPDTFVQLNLFSSGYCLANLVVSLRCIDCGTRVLPSGSRIVGGEISSEGAWPWQVSLWAGSTHMCGGSIITPYWIVTAAHCLDTFTEPNDWTVYAGYLDRYDMFRARGHSVSRLISYTYDSSTNNNDVALMKLSEPLTMSDVVKPVCLPNAGQDFVAPRTCWTSGWGAIREMGPSSQFLRDAKVPLIDRSVCNSPHVYDGAITDAMVCAGFLEGGVDSCQGDSGGPLVTEEASLWWLVGDTSWGHGCAKPNNPGVYGNMLAFLDWIYEQMQKHR</sequence>
<keyword evidence="9" id="KW-0812">Transmembrane</keyword>
<dbReference type="CDD" id="cd00190">
    <property type="entry name" value="Tryp_SPc"/>
    <property type="match status" value="1"/>
</dbReference>
<dbReference type="Gene3D" id="3.10.250.10">
    <property type="entry name" value="SRCR-like domain"/>
    <property type="match status" value="1"/>
</dbReference>
<keyword evidence="1 8" id="KW-0645">Protease</keyword>
<dbReference type="SUPFAM" id="SSF56487">
    <property type="entry name" value="SRCR-like"/>
    <property type="match status" value="1"/>
</dbReference>
<evidence type="ECO:0000256" key="8">
    <source>
        <dbReference type="RuleBase" id="RU363034"/>
    </source>
</evidence>
<dbReference type="InterPro" id="IPR033116">
    <property type="entry name" value="TRYPSIN_SER"/>
</dbReference>
<evidence type="ECO:0000256" key="7">
    <source>
        <dbReference type="PROSITE-ProRule" id="PRU00196"/>
    </source>
</evidence>
<dbReference type="InterPro" id="IPR036055">
    <property type="entry name" value="LDL_receptor-like_sf"/>
</dbReference>
<dbReference type="AlphaFoldDB" id="A0A9Q1FW69"/>
<evidence type="ECO:0000256" key="6">
    <source>
        <dbReference type="PROSITE-ProRule" id="PRU00124"/>
    </source>
</evidence>
<dbReference type="Pfam" id="PF00089">
    <property type="entry name" value="Trypsin"/>
    <property type="match status" value="1"/>
</dbReference>
<dbReference type="PROSITE" id="PS50068">
    <property type="entry name" value="LDLRA_2"/>
    <property type="match status" value="1"/>
</dbReference>
<keyword evidence="13" id="KW-1185">Reference proteome</keyword>
<evidence type="ECO:0000256" key="5">
    <source>
        <dbReference type="ARBA" id="ARBA00023180"/>
    </source>
</evidence>
<dbReference type="GO" id="GO:0006508">
    <property type="term" value="P:proteolysis"/>
    <property type="evidence" value="ECO:0007669"/>
    <property type="project" value="UniProtKB-KW"/>
</dbReference>
<evidence type="ECO:0000313" key="12">
    <source>
        <dbReference type="EMBL" id="KAJ8368816.1"/>
    </source>
</evidence>
<dbReference type="GO" id="GO:0016020">
    <property type="term" value="C:membrane"/>
    <property type="evidence" value="ECO:0007669"/>
    <property type="project" value="InterPro"/>
</dbReference>
<evidence type="ECO:0008006" key="14">
    <source>
        <dbReference type="Google" id="ProtNLM"/>
    </source>
</evidence>
<organism evidence="12 13">
    <name type="scientific">Synaphobranchus kaupii</name>
    <name type="common">Kaup's arrowtooth eel</name>
    <dbReference type="NCBI Taxonomy" id="118154"/>
    <lineage>
        <taxon>Eukaryota</taxon>
        <taxon>Metazoa</taxon>
        <taxon>Chordata</taxon>
        <taxon>Craniata</taxon>
        <taxon>Vertebrata</taxon>
        <taxon>Euteleostomi</taxon>
        <taxon>Actinopterygii</taxon>
        <taxon>Neopterygii</taxon>
        <taxon>Teleostei</taxon>
        <taxon>Anguilliformes</taxon>
        <taxon>Synaphobranchidae</taxon>
        <taxon>Synaphobranchus</taxon>
    </lineage>
</organism>
<dbReference type="GO" id="GO:0004252">
    <property type="term" value="F:serine-type endopeptidase activity"/>
    <property type="evidence" value="ECO:0007669"/>
    <property type="project" value="InterPro"/>
</dbReference>
<evidence type="ECO:0000256" key="2">
    <source>
        <dbReference type="ARBA" id="ARBA00022801"/>
    </source>
</evidence>
<dbReference type="EMBL" id="JAINUF010000003">
    <property type="protein sequence ID" value="KAJ8368816.1"/>
    <property type="molecule type" value="Genomic_DNA"/>
</dbReference>
<dbReference type="OrthoDB" id="546450at2759"/>
<dbReference type="SMART" id="SM00020">
    <property type="entry name" value="Tryp_SPc"/>
    <property type="match status" value="1"/>
</dbReference>
<dbReference type="PROSITE" id="PS50240">
    <property type="entry name" value="TRYPSIN_DOM"/>
    <property type="match status" value="1"/>
</dbReference>
<evidence type="ECO:0000256" key="4">
    <source>
        <dbReference type="ARBA" id="ARBA00023157"/>
    </source>
</evidence>
<protein>
    <recommendedName>
        <fullName evidence="14">Transmembrane protease serine 2</fullName>
    </recommendedName>
</protein>
<dbReference type="Pfam" id="PF15494">
    <property type="entry name" value="SRCR_2"/>
    <property type="match status" value="1"/>
</dbReference>
<keyword evidence="5" id="KW-0325">Glycoprotein</keyword>
<proteinExistence type="predicted"/>
<dbReference type="Proteomes" id="UP001152622">
    <property type="component" value="Chromosome 3"/>
</dbReference>
<feature type="transmembrane region" description="Helical" evidence="9">
    <location>
        <begin position="93"/>
        <end position="115"/>
    </location>
</feature>
<dbReference type="InterPro" id="IPR001254">
    <property type="entry name" value="Trypsin_dom"/>
</dbReference>
<dbReference type="InterPro" id="IPR002172">
    <property type="entry name" value="LDrepeatLR_classA_rpt"/>
</dbReference>
<reference evidence="12" key="1">
    <citation type="journal article" date="2023" name="Science">
        <title>Genome structures resolve the early diversification of teleost fishes.</title>
        <authorList>
            <person name="Parey E."/>
            <person name="Louis A."/>
            <person name="Montfort J."/>
            <person name="Bouchez O."/>
            <person name="Roques C."/>
            <person name="Iampietro C."/>
            <person name="Lluch J."/>
            <person name="Castinel A."/>
            <person name="Donnadieu C."/>
            <person name="Desvignes T."/>
            <person name="Floi Bucao C."/>
            <person name="Jouanno E."/>
            <person name="Wen M."/>
            <person name="Mejri S."/>
            <person name="Dirks R."/>
            <person name="Jansen H."/>
            <person name="Henkel C."/>
            <person name="Chen W.J."/>
            <person name="Zahm M."/>
            <person name="Cabau C."/>
            <person name="Klopp C."/>
            <person name="Thompson A.W."/>
            <person name="Robinson-Rechavi M."/>
            <person name="Braasch I."/>
            <person name="Lecointre G."/>
            <person name="Bobe J."/>
            <person name="Postlethwait J.H."/>
            <person name="Berthelot C."/>
            <person name="Roest Crollius H."/>
            <person name="Guiguen Y."/>
        </authorList>
    </citation>
    <scope>NUCLEOTIDE SEQUENCE</scope>
    <source>
        <strain evidence="12">WJC10195</strain>
    </source>
</reference>
<dbReference type="SUPFAM" id="SSF57424">
    <property type="entry name" value="LDL receptor-like module"/>
    <property type="match status" value="1"/>
</dbReference>
<feature type="domain" description="Peptidase S1" evidence="10">
    <location>
        <begin position="261"/>
        <end position="492"/>
    </location>
</feature>
<keyword evidence="4 6" id="KW-1015">Disulfide bond</keyword>
<dbReference type="SUPFAM" id="SSF50494">
    <property type="entry name" value="Trypsin-like serine proteases"/>
    <property type="match status" value="1"/>
</dbReference>
<evidence type="ECO:0000256" key="3">
    <source>
        <dbReference type="ARBA" id="ARBA00022825"/>
    </source>
</evidence>
<feature type="disulfide bond" evidence="6">
    <location>
        <begin position="119"/>
        <end position="131"/>
    </location>
</feature>
<dbReference type="FunFam" id="2.40.10.10:FF:000003">
    <property type="entry name" value="Transmembrane serine protease 3"/>
    <property type="match status" value="1"/>
</dbReference>
<dbReference type="InterPro" id="IPR043504">
    <property type="entry name" value="Peptidase_S1_PA_chymotrypsin"/>
</dbReference>
<name>A0A9Q1FW69_SYNKA</name>
<dbReference type="CDD" id="cd00112">
    <property type="entry name" value="LDLa"/>
    <property type="match status" value="1"/>
</dbReference>
<keyword evidence="3 8" id="KW-0720">Serine protease</keyword>
<dbReference type="PROSITE" id="PS50287">
    <property type="entry name" value="SRCR_2"/>
    <property type="match status" value="1"/>
</dbReference>
<accession>A0A9Q1FW69</accession>